<feature type="non-terminal residue" evidence="1">
    <location>
        <position position="1"/>
    </location>
</feature>
<comment type="caution">
    <text evidence="1">The sequence shown here is derived from an EMBL/GenBank/DDBJ whole genome shotgun (WGS) entry which is preliminary data.</text>
</comment>
<dbReference type="AlphaFoldDB" id="A0A948X264"/>
<sequence>EILSVETQLPAFGQIPADGKVAPRPAFRFFVAAIRGVGIAQTDSLFKFCSASVWKFFEDVFLFLRRYSGLSDE</sequence>
<protein>
    <submittedName>
        <fullName evidence="1">Uncharacterized protein</fullName>
    </submittedName>
</protein>
<proteinExistence type="predicted"/>
<evidence type="ECO:0000313" key="1">
    <source>
        <dbReference type="EMBL" id="MBU3855391.1"/>
    </source>
</evidence>
<reference evidence="1" key="1">
    <citation type="journal article" date="2021" name="PeerJ">
        <title>Extensive microbial diversity within the chicken gut microbiome revealed by metagenomics and culture.</title>
        <authorList>
            <person name="Gilroy R."/>
            <person name="Ravi A."/>
            <person name="Getino M."/>
            <person name="Pursley I."/>
            <person name="Horton D.L."/>
            <person name="Alikhan N.F."/>
            <person name="Baker D."/>
            <person name="Gharbi K."/>
            <person name="Hall N."/>
            <person name="Watson M."/>
            <person name="Adriaenssens E.M."/>
            <person name="Foster-Nyarko E."/>
            <person name="Jarju S."/>
            <person name="Secka A."/>
            <person name="Antonio M."/>
            <person name="Oren A."/>
            <person name="Chaudhuri R.R."/>
            <person name="La Ragione R."/>
            <person name="Hildebrand F."/>
            <person name="Pallen M.J."/>
        </authorList>
    </citation>
    <scope>NUCLEOTIDE SEQUENCE</scope>
    <source>
        <strain evidence="1">8470</strain>
    </source>
</reference>
<accession>A0A948X264</accession>
<dbReference type="EMBL" id="JAHLFJ010000024">
    <property type="protein sequence ID" value="MBU3855391.1"/>
    <property type="molecule type" value="Genomic_DNA"/>
</dbReference>
<name>A0A948X264_9BACT</name>
<evidence type="ECO:0000313" key="2">
    <source>
        <dbReference type="Proteomes" id="UP000784286"/>
    </source>
</evidence>
<organism evidence="1 2">
    <name type="scientific">Candidatus Phocaeicola excrementipullorum</name>
    <dbReference type="NCBI Taxonomy" id="2838731"/>
    <lineage>
        <taxon>Bacteria</taxon>
        <taxon>Pseudomonadati</taxon>
        <taxon>Bacteroidota</taxon>
        <taxon>Bacteroidia</taxon>
        <taxon>Bacteroidales</taxon>
        <taxon>Bacteroidaceae</taxon>
        <taxon>Phocaeicola</taxon>
    </lineage>
</organism>
<gene>
    <name evidence="1" type="ORF">H9928_02325</name>
</gene>
<dbReference type="Proteomes" id="UP000784286">
    <property type="component" value="Unassembled WGS sequence"/>
</dbReference>
<reference evidence="1" key="2">
    <citation type="submission" date="2021-04" db="EMBL/GenBank/DDBJ databases">
        <authorList>
            <person name="Gilroy R."/>
        </authorList>
    </citation>
    <scope>NUCLEOTIDE SEQUENCE</scope>
    <source>
        <strain evidence="1">8470</strain>
    </source>
</reference>